<keyword evidence="6" id="KW-1185">Reference proteome</keyword>
<feature type="domain" description="CdaR GGDEF-like" evidence="4">
    <location>
        <begin position="164"/>
        <end position="275"/>
    </location>
</feature>
<dbReference type="InterPro" id="IPR025751">
    <property type="entry name" value="RsbRD_N_dom"/>
</dbReference>
<dbReference type="InterPro" id="IPR025736">
    <property type="entry name" value="PucR_C-HTH_dom"/>
</dbReference>
<organism evidence="5 6">
    <name type="scientific">Nocardioides albidus</name>
    <dbReference type="NCBI Taxonomy" id="1517589"/>
    <lineage>
        <taxon>Bacteria</taxon>
        <taxon>Bacillati</taxon>
        <taxon>Actinomycetota</taxon>
        <taxon>Actinomycetes</taxon>
        <taxon>Propionibacteriales</taxon>
        <taxon>Nocardioidaceae</taxon>
        <taxon>Nocardioides</taxon>
    </lineage>
</organism>
<dbReference type="InterPro" id="IPR041522">
    <property type="entry name" value="CdaR_GGDEF"/>
</dbReference>
<proteinExistence type="inferred from homology"/>
<evidence type="ECO:0000256" key="1">
    <source>
        <dbReference type="ARBA" id="ARBA00006754"/>
    </source>
</evidence>
<name>A0A5C4VPK0_9ACTN</name>
<gene>
    <name evidence="5" type="ORF">FHP29_18305</name>
</gene>
<dbReference type="Gene3D" id="1.10.10.2840">
    <property type="entry name" value="PucR C-terminal helix-turn-helix domain"/>
    <property type="match status" value="1"/>
</dbReference>
<accession>A0A5C4VPK0</accession>
<evidence type="ECO:0000313" key="5">
    <source>
        <dbReference type="EMBL" id="TNM37803.1"/>
    </source>
</evidence>
<dbReference type="EMBL" id="VDMP01000026">
    <property type="protein sequence ID" value="TNM37803.1"/>
    <property type="molecule type" value="Genomic_DNA"/>
</dbReference>
<dbReference type="Proteomes" id="UP000313231">
    <property type="component" value="Unassembled WGS sequence"/>
</dbReference>
<dbReference type="Pfam" id="PF17853">
    <property type="entry name" value="GGDEF_2"/>
    <property type="match status" value="1"/>
</dbReference>
<feature type="domain" description="RsbT co-antagonist protein RsbRD N-terminal" evidence="3">
    <location>
        <begin position="3"/>
        <end position="143"/>
    </location>
</feature>
<dbReference type="InterPro" id="IPR051448">
    <property type="entry name" value="CdaR-like_regulators"/>
</dbReference>
<protein>
    <submittedName>
        <fullName evidence="5">PucR family transcriptional regulator</fullName>
    </submittedName>
</protein>
<sequence length="394" mass="42759">MNQIVEDSVERFFAEIPAYPASQDPDLRADVVVHTWAVYEEVLASIREHRPAGVSDFRITPEQATNRVRQGIGLSDFLRAFRIGQVTLWEAIVVASSEEAASWEVAVGAATHLMQVIEVGSSVAAAAYLRAQQLELAEGDRVRRDLVEDLLAGRGIQAEPKRVLARECGLEGSASVLVVVAAPSKALRTGQSLRDVLSTVRSSLDADQRGLAIVRQDQILAVIPTTGDGTAVLRGLERVCQSASRIGIDLVVGASTVHPDISKVPEAYREAVIARESLGGSPGVKALSMLSVVEYMVLRDDTTVRRLIRPELRQFIEDDLANGGVLVQTLKAYAAHDLNAKVAAEKLHVHVNTAYYRLERIAERTGCDLRSFADLEELLIAVRLMSGTRGVAPT</sequence>
<evidence type="ECO:0000259" key="4">
    <source>
        <dbReference type="Pfam" id="PF17853"/>
    </source>
</evidence>
<dbReference type="Pfam" id="PF14361">
    <property type="entry name" value="RsbRD_N"/>
    <property type="match status" value="1"/>
</dbReference>
<comment type="similarity">
    <text evidence="1">Belongs to the CdaR family.</text>
</comment>
<feature type="domain" description="PucR C-terminal helix-turn-helix" evidence="2">
    <location>
        <begin position="326"/>
        <end position="383"/>
    </location>
</feature>
<reference evidence="5 6" key="1">
    <citation type="journal article" date="2016" name="Int. J. Syst. Evol. Microbiol.">
        <title>Nocardioides albidus sp. nov., an actinobacterium isolated from garden soil.</title>
        <authorList>
            <person name="Singh H."/>
            <person name="Du J."/>
            <person name="Trinh H."/>
            <person name="Won K."/>
            <person name="Yang J.E."/>
            <person name="Yin C."/>
            <person name="Kook M."/>
            <person name="Yi T.H."/>
        </authorList>
    </citation>
    <scope>NUCLEOTIDE SEQUENCE [LARGE SCALE GENOMIC DNA]</scope>
    <source>
        <strain evidence="5 6">CCTCC AB 2015297</strain>
    </source>
</reference>
<evidence type="ECO:0000259" key="3">
    <source>
        <dbReference type="Pfam" id="PF14361"/>
    </source>
</evidence>
<dbReference type="OrthoDB" id="3190266at2"/>
<evidence type="ECO:0000313" key="6">
    <source>
        <dbReference type="Proteomes" id="UP000313231"/>
    </source>
</evidence>
<dbReference type="PANTHER" id="PTHR33744">
    <property type="entry name" value="CARBOHYDRATE DIACID REGULATOR"/>
    <property type="match status" value="1"/>
</dbReference>
<dbReference type="InterPro" id="IPR042070">
    <property type="entry name" value="PucR_C-HTH_sf"/>
</dbReference>
<dbReference type="Pfam" id="PF13556">
    <property type="entry name" value="HTH_30"/>
    <property type="match status" value="1"/>
</dbReference>
<comment type="caution">
    <text evidence="5">The sequence shown here is derived from an EMBL/GenBank/DDBJ whole genome shotgun (WGS) entry which is preliminary data.</text>
</comment>
<evidence type="ECO:0000259" key="2">
    <source>
        <dbReference type="Pfam" id="PF13556"/>
    </source>
</evidence>
<dbReference type="AlphaFoldDB" id="A0A5C4VPK0"/>